<dbReference type="OrthoDB" id="2288868at2759"/>
<evidence type="ECO:0000256" key="8">
    <source>
        <dbReference type="ARBA" id="ARBA00022895"/>
    </source>
</evidence>
<keyword evidence="12" id="KW-0539">Nucleus</keyword>
<evidence type="ECO:0000256" key="2">
    <source>
        <dbReference type="ARBA" id="ARBA00004574"/>
    </source>
</evidence>
<evidence type="ECO:0000256" key="9">
    <source>
        <dbReference type="ARBA" id="ARBA00023015"/>
    </source>
</evidence>
<dbReference type="Pfam" id="PF08738">
    <property type="entry name" value="Gon7"/>
    <property type="match status" value="1"/>
</dbReference>
<dbReference type="GO" id="GO:0000781">
    <property type="term" value="C:chromosome, telomeric region"/>
    <property type="evidence" value="ECO:0007669"/>
    <property type="project" value="UniProtKB-SubCell"/>
</dbReference>
<keyword evidence="10" id="KW-0010">Activator</keyword>
<comment type="caution">
    <text evidence="14">The sequence shown here is derived from an EMBL/GenBank/DDBJ whole genome shotgun (WGS) entry which is preliminary data.</text>
</comment>
<evidence type="ECO:0000256" key="12">
    <source>
        <dbReference type="ARBA" id="ARBA00023242"/>
    </source>
</evidence>
<evidence type="ECO:0000256" key="5">
    <source>
        <dbReference type="ARBA" id="ARBA00019746"/>
    </source>
</evidence>
<evidence type="ECO:0000256" key="11">
    <source>
        <dbReference type="ARBA" id="ARBA00023163"/>
    </source>
</evidence>
<keyword evidence="9" id="KW-0805">Transcription regulation</keyword>
<evidence type="ECO:0000256" key="7">
    <source>
        <dbReference type="ARBA" id="ARBA00022694"/>
    </source>
</evidence>
<evidence type="ECO:0000256" key="10">
    <source>
        <dbReference type="ARBA" id="ARBA00023159"/>
    </source>
</evidence>
<evidence type="ECO:0000256" key="4">
    <source>
        <dbReference type="ARBA" id="ARBA00011534"/>
    </source>
</evidence>
<dbReference type="Proteomes" id="UP000237438">
    <property type="component" value="Unassembled WGS sequence"/>
</dbReference>
<dbReference type="InterPro" id="IPR014849">
    <property type="entry name" value="EKC/KEOPS_Gon7"/>
</dbReference>
<comment type="function">
    <text evidence="13">Component of the EKC/KEOPS complex that is required for the formation of a threonylcarbamoyl group on adenosine at position 37 (t(6)A37) in tRNAs that read codons beginning with adenine. The complex is probably involved in the transfer of the threonylcarbamoyl moiety of threonylcarbamoyl-AMP (TC-AMP) to the N6 group of A37. GON7 likely plays a supporting role to the catalytic subunit KAE1 in the complex. The EKC/KEOPS complex also promotes both telomere uncapping and telomere elongation. The complex is required for efficient recruitment of transcriptional coactivators.</text>
</comment>
<name>A0A2S4PLR7_9PEZI</name>
<protein>
    <recommendedName>
        <fullName evidence="5">EKC/KEOPS complex subunit GON7</fullName>
    </recommendedName>
</protein>
<evidence type="ECO:0000256" key="3">
    <source>
        <dbReference type="ARBA" id="ARBA00008529"/>
    </source>
</evidence>
<dbReference type="GO" id="GO:0005634">
    <property type="term" value="C:nucleus"/>
    <property type="evidence" value="ECO:0007669"/>
    <property type="project" value="UniProtKB-SubCell"/>
</dbReference>
<organism evidence="14 15">
    <name type="scientific">Erysiphe pulchra</name>
    <dbReference type="NCBI Taxonomy" id="225359"/>
    <lineage>
        <taxon>Eukaryota</taxon>
        <taxon>Fungi</taxon>
        <taxon>Dikarya</taxon>
        <taxon>Ascomycota</taxon>
        <taxon>Pezizomycotina</taxon>
        <taxon>Leotiomycetes</taxon>
        <taxon>Erysiphales</taxon>
        <taxon>Erysiphaceae</taxon>
        <taxon>Erysiphe</taxon>
    </lineage>
</organism>
<dbReference type="EMBL" id="PEDP01002014">
    <property type="protein sequence ID" value="POS82986.1"/>
    <property type="molecule type" value="Genomic_DNA"/>
</dbReference>
<keyword evidence="7" id="KW-0819">tRNA processing</keyword>
<sequence>MSSTTPSQSLRAVYTSSSESAFACTKALSLNISPSPEEKKIYLSALKKAIAQMQEEINIELTRRMENDKAISINVGSEDIYQSMDELNTQEFSSQENPE</sequence>
<proteinExistence type="inferred from homology"/>
<accession>A0A2S4PLR7</accession>
<comment type="subunit">
    <text evidence="4">Component of the EKC/KEOPS complex composed of at least BUD32, CGI121, GON7, KAE1 and PCC1; the whole complex dimerizes.</text>
</comment>
<evidence type="ECO:0000313" key="14">
    <source>
        <dbReference type="EMBL" id="POS82986.1"/>
    </source>
</evidence>
<reference evidence="14 15" key="1">
    <citation type="submission" date="2017-10" db="EMBL/GenBank/DDBJ databases">
        <title>Development of genomic resources for the powdery mildew, Erysiphe pulchra.</title>
        <authorList>
            <person name="Wadl P.A."/>
            <person name="Mack B.M."/>
            <person name="Moore G."/>
            <person name="Beltz S.B."/>
        </authorList>
    </citation>
    <scope>NUCLEOTIDE SEQUENCE [LARGE SCALE GENOMIC DNA]</scope>
    <source>
        <strain evidence="14">Cflorida</strain>
    </source>
</reference>
<keyword evidence="6" id="KW-0158">Chromosome</keyword>
<keyword evidence="8" id="KW-0779">Telomere</keyword>
<comment type="subcellular location">
    <subcellularLocation>
        <location evidence="2">Chromosome</location>
        <location evidence="2">Telomere</location>
    </subcellularLocation>
    <subcellularLocation>
        <location evidence="1">Nucleus</location>
    </subcellularLocation>
</comment>
<dbReference type="GO" id="GO:0008033">
    <property type="term" value="P:tRNA processing"/>
    <property type="evidence" value="ECO:0007669"/>
    <property type="project" value="UniProtKB-KW"/>
</dbReference>
<evidence type="ECO:0000256" key="6">
    <source>
        <dbReference type="ARBA" id="ARBA00022454"/>
    </source>
</evidence>
<evidence type="ECO:0000313" key="15">
    <source>
        <dbReference type="Proteomes" id="UP000237438"/>
    </source>
</evidence>
<dbReference type="AlphaFoldDB" id="A0A2S4PLR7"/>
<keyword evidence="15" id="KW-1185">Reference proteome</keyword>
<evidence type="ECO:0000256" key="13">
    <source>
        <dbReference type="ARBA" id="ARBA00025393"/>
    </source>
</evidence>
<comment type="similarity">
    <text evidence="3">Belongs to the GON7 family.</text>
</comment>
<keyword evidence="11" id="KW-0804">Transcription</keyword>
<evidence type="ECO:0000256" key="1">
    <source>
        <dbReference type="ARBA" id="ARBA00004123"/>
    </source>
</evidence>
<gene>
    <name evidence="14" type="ORF">EPUL_005453</name>
</gene>